<dbReference type="SUPFAM" id="SSF46785">
    <property type="entry name" value="Winged helix' DNA-binding domain"/>
    <property type="match status" value="1"/>
</dbReference>
<evidence type="ECO:0000259" key="6">
    <source>
        <dbReference type="PROSITE" id="PS50949"/>
    </source>
</evidence>
<keyword evidence="2" id="KW-0663">Pyridoxal phosphate</keyword>
<dbReference type="PROSITE" id="PS50949">
    <property type="entry name" value="HTH_GNTR"/>
    <property type="match status" value="1"/>
</dbReference>
<dbReference type="InterPro" id="IPR000524">
    <property type="entry name" value="Tscrpt_reg_HTH_GntR"/>
</dbReference>
<dbReference type="InterPro" id="IPR036390">
    <property type="entry name" value="WH_DNA-bd_sf"/>
</dbReference>
<evidence type="ECO:0000256" key="2">
    <source>
        <dbReference type="ARBA" id="ARBA00022898"/>
    </source>
</evidence>
<proteinExistence type="inferred from homology"/>
<sequence>MRTGRSANSYIFGQANFVYSRTMTAFHISLVGRKDLSGEIYRQVRRAVLDRRLRPGDLLPPGRELARTLAVSRATVTVAYEQLAAEGFVTSRQGSGTFVSEAVTLDGREKAGRRSTGALQPRSIWEAIAPPLTFETVRFDFRAGLCDASLFPARSWRRSVTWALRSGETAPGVYEHPAGHGDLRVAIARHIGISRGIRAFADDIVITNGTQQALDILARVLLAPGDAIAVEDPGYGPPRQLFKSLGIRVVGVPVDRQGLVVDALPRGIRAVYVTPSHQFPLSVTMTLARRQALLAWAERHNAAIIEDDYDSEFRFGDRPLEPLQTLDENGRVVYVGSFSKTMLPTLRLGFLLAPPSLRAALHKAKFVSDWHSSAFAQAALARFIDEGAFARHVRRVSAVYRERHRILSAAISRDFAEHLELVPSTTGLHLTALARTMSVDHIATIARRAADRGVAVQVLSRFAVGAASRAGIMLGYGAIPTAHIEEGMNLLRACFDSEPQ</sequence>
<protein>
    <submittedName>
        <fullName evidence="7">GntR family transcriptional regulator</fullName>
    </submittedName>
</protein>
<dbReference type="SMART" id="SM00345">
    <property type="entry name" value="HTH_GNTR"/>
    <property type="match status" value="1"/>
</dbReference>
<dbReference type="Gene3D" id="1.10.10.10">
    <property type="entry name" value="Winged helix-like DNA-binding domain superfamily/Winged helix DNA-binding domain"/>
    <property type="match status" value="1"/>
</dbReference>
<dbReference type="CDD" id="cd00609">
    <property type="entry name" value="AAT_like"/>
    <property type="match status" value="1"/>
</dbReference>
<dbReference type="Pfam" id="PF00155">
    <property type="entry name" value="Aminotran_1_2"/>
    <property type="match status" value="1"/>
</dbReference>
<evidence type="ECO:0000313" key="8">
    <source>
        <dbReference type="Proteomes" id="UP001156691"/>
    </source>
</evidence>
<dbReference type="Pfam" id="PF00392">
    <property type="entry name" value="GntR"/>
    <property type="match status" value="1"/>
</dbReference>
<dbReference type="InterPro" id="IPR036388">
    <property type="entry name" value="WH-like_DNA-bd_sf"/>
</dbReference>
<keyword evidence="8" id="KW-1185">Reference proteome</keyword>
<reference evidence="8" key="1">
    <citation type="journal article" date="2019" name="Int. J. Syst. Evol. Microbiol.">
        <title>The Global Catalogue of Microorganisms (GCM) 10K type strain sequencing project: providing services to taxonomists for standard genome sequencing and annotation.</title>
        <authorList>
            <consortium name="The Broad Institute Genomics Platform"/>
            <consortium name="The Broad Institute Genome Sequencing Center for Infectious Disease"/>
            <person name="Wu L."/>
            <person name="Ma J."/>
        </authorList>
    </citation>
    <scope>NUCLEOTIDE SEQUENCE [LARGE SCALE GENOMIC DNA]</scope>
    <source>
        <strain evidence="8">NBRC 112416</strain>
    </source>
</reference>
<keyword evidence="5" id="KW-0804">Transcription</keyword>
<feature type="domain" description="HTH gntR-type" evidence="6">
    <location>
        <begin position="34"/>
        <end position="102"/>
    </location>
</feature>
<keyword evidence="4" id="KW-0238">DNA-binding</keyword>
<dbReference type="InterPro" id="IPR015421">
    <property type="entry name" value="PyrdxlP-dep_Trfase_major"/>
</dbReference>
<dbReference type="Proteomes" id="UP001156691">
    <property type="component" value="Unassembled WGS sequence"/>
</dbReference>
<dbReference type="PRINTS" id="PR00035">
    <property type="entry name" value="HTHGNTR"/>
</dbReference>
<evidence type="ECO:0000256" key="1">
    <source>
        <dbReference type="ARBA" id="ARBA00005384"/>
    </source>
</evidence>
<dbReference type="EMBL" id="BSNS01000007">
    <property type="protein sequence ID" value="GLQ53848.1"/>
    <property type="molecule type" value="Genomic_DNA"/>
</dbReference>
<dbReference type="InterPro" id="IPR051446">
    <property type="entry name" value="HTH_trans_reg/aminotransferase"/>
</dbReference>
<dbReference type="Gene3D" id="3.40.640.10">
    <property type="entry name" value="Type I PLP-dependent aspartate aminotransferase-like (Major domain)"/>
    <property type="match status" value="1"/>
</dbReference>
<organism evidence="7 8">
    <name type="scientific">Devosia nitrariae</name>
    <dbReference type="NCBI Taxonomy" id="2071872"/>
    <lineage>
        <taxon>Bacteria</taxon>
        <taxon>Pseudomonadati</taxon>
        <taxon>Pseudomonadota</taxon>
        <taxon>Alphaproteobacteria</taxon>
        <taxon>Hyphomicrobiales</taxon>
        <taxon>Devosiaceae</taxon>
        <taxon>Devosia</taxon>
    </lineage>
</organism>
<accession>A0ABQ5W1G1</accession>
<dbReference type="SUPFAM" id="SSF53383">
    <property type="entry name" value="PLP-dependent transferases"/>
    <property type="match status" value="1"/>
</dbReference>
<comment type="caution">
    <text evidence="7">The sequence shown here is derived from an EMBL/GenBank/DDBJ whole genome shotgun (WGS) entry which is preliminary data.</text>
</comment>
<evidence type="ECO:0000256" key="3">
    <source>
        <dbReference type="ARBA" id="ARBA00023015"/>
    </source>
</evidence>
<keyword evidence="3" id="KW-0805">Transcription regulation</keyword>
<evidence type="ECO:0000256" key="4">
    <source>
        <dbReference type="ARBA" id="ARBA00023125"/>
    </source>
</evidence>
<dbReference type="PANTHER" id="PTHR46577">
    <property type="entry name" value="HTH-TYPE TRANSCRIPTIONAL REGULATORY PROTEIN GABR"/>
    <property type="match status" value="1"/>
</dbReference>
<dbReference type="CDD" id="cd07377">
    <property type="entry name" value="WHTH_GntR"/>
    <property type="match status" value="1"/>
</dbReference>
<evidence type="ECO:0000256" key="5">
    <source>
        <dbReference type="ARBA" id="ARBA00023163"/>
    </source>
</evidence>
<name>A0ABQ5W1G1_9HYPH</name>
<dbReference type="RefSeq" id="WP_379994069.1">
    <property type="nucleotide sequence ID" value="NZ_JBHLYO010000004.1"/>
</dbReference>
<gene>
    <name evidence="7" type="ORF">GCM10010862_11070</name>
</gene>
<evidence type="ECO:0000313" key="7">
    <source>
        <dbReference type="EMBL" id="GLQ53848.1"/>
    </source>
</evidence>
<dbReference type="PANTHER" id="PTHR46577:SF1">
    <property type="entry name" value="HTH-TYPE TRANSCRIPTIONAL REGULATORY PROTEIN GABR"/>
    <property type="match status" value="1"/>
</dbReference>
<dbReference type="InterPro" id="IPR004839">
    <property type="entry name" value="Aminotransferase_I/II_large"/>
</dbReference>
<dbReference type="InterPro" id="IPR015424">
    <property type="entry name" value="PyrdxlP-dep_Trfase"/>
</dbReference>
<comment type="similarity">
    <text evidence="1">In the C-terminal section; belongs to the class-I pyridoxal-phosphate-dependent aminotransferase family.</text>
</comment>